<sequence>MEVDEITREVIGAAMDVHRAFGVGLLESAYAAALAHELELRGLRFAREVPIAATYKGISVGVGYRADFIVEDSIVLELKAVEVLLPTHRAQLLSYLRLADFKLGLLINFHDAPLTRGIRRVVNNL</sequence>
<proteinExistence type="predicted"/>
<protein>
    <submittedName>
        <fullName evidence="1">GxxExxY protein</fullName>
    </submittedName>
</protein>
<gene>
    <name evidence="1" type="ORF">EZ216_17930</name>
</gene>
<evidence type="ECO:0000313" key="2">
    <source>
        <dbReference type="Proteomes" id="UP000297839"/>
    </source>
</evidence>
<name>A0A4Z0BI89_9BURK</name>
<dbReference type="OrthoDB" id="9798792at2"/>
<dbReference type="Proteomes" id="UP000297839">
    <property type="component" value="Unassembled WGS sequence"/>
</dbReference>
<dbReference type="InterPro" id="IPR026350">
    <property type="entry name" value="GxxExxY"/>
</dbReference>
<dbReference type="NCBIfam" id="TIGR04256">
    <property type="entry name" value="GxxExxY"/>
    <property type="match status" value="1"/>
</dbReference>
<dbReference type="EMBL" id="SMLK01000007">
    <property type="protein sequence ID" value="TFY97608.1"/>
    <property type="molecule type" value="Genomic_DNA"/>
</dbReference>
<dbReference type="RefSeq" id="WP_135251160.1">
    <property type="nucleotide sequence ID" value="NZ_SMLK01000007.1"/>
</dbReference>
<reference evidence="1 2" key="1">
    <citation type="submission" date="2019-03" db="EMBL/GenBank/DDBJ databases">
        <title>Ramlibacter sp. 18x22-1, whole genome shotgun sequence.</title>
        <authorList>
            <person name="Zhang X."/>
            <person name="Feng G."/>
            <person name="Zhu H."/>
        </authorList>
    </citation>
    <scope>NUCLEOTIDE SEQUENCE [LARGE SCALE GENOMIC DNA]</scope>
    <source>
        <strain evidence="1 2">18x22-1</strain>
    </source>
</reference>
<dbReference type="Pfam" id="PF13366">
    <property type="entry name" value="PDDEXK_3"/>
    <property type="match status" value="1"/>
</dbReference>
<evidence type="ECO:0000313" key="1">
    <source>
        <dbReference type="EMBL" id="TFY97608.1"/>
    </source>
</evidence>
<organism evidence="1 2">
    <name type="scientific">Ramlibacter humi</name>
    <dbReference type="NCBI Taxonomy" id="2530451"/>
    <lineage>
        <taxon>Bacteria</taxon>
        <taxon>Pseudomonadati</taxon>
        <taxon>Pseudomonadota</taxon>
        <taxon>Betaproteobacteria</taxon>
        <taxon>Burkholderiales</taxon>
        <taxon>Comamonadaceae</taxon>
        <taxon>Ramlibacter</taxon>
    </lineage>
</organism>
<keyword evidence="2" id="KW-1185">Reference proteome</keyword>
<comment type="caution">
    <text evidence="1">The sequence shown here is derived from an EMBL/GenBank/DDBJ whole genome shotgun (WGS) entry which is preliminary data.</text>
</comment>
<dbReference type="AlphaFoldDB" id="A0A4Z0BI89"/>
<accession>A0A4Z0BI89</accession>